<organism evidence="2 3">
    <name type="scientific">Leishmania enriettii</name>
    <dbReference type="NCBI Taxonomy" id="5663"/>
    <lineage>
        <taxon>Eukaryota</taxon>
        <taxon>Discoba</taxon>
        <taxon>Euglenozoa</taxon>
        <taxon>Kinetoplastea</taxon>
        <taxon>Metakinetoplastina</taxon>
        <taxon>Trypanosomatida</taxon>
        <taxon>Trypanosomatidae</taxon>
        <taxon>Leishmaniinae</taxon>
        <taxon>Leishmania</taxon>
    </lineage>
</organism>
<sequence>MQQLQVCTCVLLLTILCATTARGSKELLHGAWEVSTLVPGRGAVPPDYKLTVQPGKWTVSERDSGRVGRFLDYAAARVGLVYTSVPSDEHALCHMPSSLTLTLEAVRSDDGLRFECQTVWFTPSSLSAFEKDGLVHHHFDPAEPLYIVEKGRCLATRWRVLEFYVVRMGNDSFLFTGALVDVELGTEKPCSVHLEFRRRSIASAKESSATSTCTSIAMLLVVVAMRLLPRYILSRKGQLDKTSYRCRKPAGSTPAQRLQLLRQQRVILETMKAEDRANAAKGTTA</sequence>
<proteinExistence type="predicted"/>
<keyword evidence="3" id="KW-1185">Reference proteome</keyword>
<reference evidence="2 3" key="1">
    <citation type="submission" date="2021-02" db="EMBL/GenBank/DDBJ databases">
        <title>Leishmania (Mundinia) enrietti genome sequencing and assembly.</title>
        <authorList>
            <person name="Almutairi H."/>
            <person name="Gatherer D."/>
        </authorList>
    </citation>
    <scope>NUCLEOTIDE SEQUENCE [LARGE SCALE GENOMIC DNA]</scope>
    <source>
        <strain evidence="2">CUR178</strain>
    </source>
</reference>
<evidence type="ECO:0000313" key="3">
    <source>
        <dbReference type="Proteomes" id="UP000674179"/>
    </source>
</evidence>
<dbReference type="RefSeq" id="XP_067687916.1">
    <property type="nucleotide sequence ID" value="XM_067831813.1"/>
</dbReference>
<dbReference type="OrthoDB" id="271989at2759"/>
<feature type="signal peptide" evidence="1">
    <location>
        <begin position="1"/>
        <end position="23"/>
    </location>
</feature>
<evidence type="ECO:0000256" key="1">
    <source>
        <dbReference type="SAM" id="SignalP"/>
    </source>
</evidence>
<dbReference type="AlphaFoldDB" id="A0A836GDK7"/>
<accession>A0A836GDK7</accession>
<dbReference type="EMBL" id="JAFHKP010000036">
    <property type="protein sequence ID" value="KAG5465317.1"/>
    <property type="molecule type" value="Genomic_DNA"/>
</dbReference>
<comment type="caution">
    <text evidence="2">The sequence shown here is derived from an EMBL/GenBank/DDBJ whole genome shotgun (WGS) entry which is preliminary data.</text>
</comment>
<dbReference type="Proteomes" id="UP000674179">
    <property type="component" value="Chromosome 36"/>
</dbReference>
<dbReference type="GeneID" id="94167323"/>
<keyword evidence="1" id="KW-0732">Signal</keyword>
<feature type="chain" id="PRO_5032282290" evidence="1">
    <location>
        <begin position="24"/>
        <end position="285"/>
    </location>
</feature>
<name>A0A836GDK7_LEIEN</name>
<dbReference type="KEGG" id="lenr:94167323"/>
<protein>
    <submittedName>
        <fullName evidence="2">Uncharacterized protein</fullName>
    </submittedName>
</protein>
<evidence type="ECO:0000313" key="2">
    <source>
        <dbReference type="EMBL" id="KAG5465317.1"/>
    </source>
</evidence>
<gene>
    <name evidence="2" type="ORF">CUR178_00017</name>
</gene>